<feature type="domain" description="AMP-binding enzyme C-terminal" evidence="5">
    <location>
        <begin position="402"/>
        <end position="477"/>
    </location>
</feature>
<dbReference type="AlphaFoldDB" id="A0AAJ1B961"/>
<evidence type="ECO:0000313" key="6">
    <source>
        <dbReference type="EMBL" id="MCB5620821.1"/>
    </source>
</evidence>
<dbReference type="CDD" id="cd04433">
    <property type="entry name" value="AFD_class_I"/>
    <property type="match status" value="1"/>
</dbReference>
<keyword evidence="3" id="KW-1133">Transmembrane helix</keyword>
<dbReference type="RefSeq" id="WP_173867676.1">
    <property type="nucleotide sequence ID" value="NZ_JAAIQY010000037.1"/>
</dbReference>
<reference evidence="6" key="1">
    <citation type="submission" date="2021-10" db="EMBL/GenBank/DDBJ databases">
        <title>Collection of gut derived symbiotic bacterial strains cultured from healthy donors.</title>
        <authorList>
            <person name="Lin H."/>
            <person name="Littmann E."/>
            <person name="Claire K."/>
            <person name="Pamer E."/>
        </authorList>
    </citation>
    <scope>NUCLEOTIDE SEQUENCE</scope>
    <source>
        <strain evidence="6">MSK.23.18</strain>
    </source>
</reference>
<evidence type="ECO:0000259" key="5">
    <source>
        <dbReference type="Pfam" id="PF13193"/>
    </source>
</evidence>
<dbReference type="GO" id="GO:0031956">
    <property type="term" value="F:medium-chain fatty acid-CoA ligase activity"/>
    <property type="evidence" value="ECO:0007669"/>
    <property type="project" value="TreeGrafter"/>
</dbReference>
<dbReference type="GO" id="GO:0006631">
    <property type="term" value="P:fatty acid metabolic process"/>
    <property type="evidence" value="ECO:0007669"/>
    <property type="project" value="TreeGrafter"/>
</dbReference>
<comment type="caution">
    <text evidence="6">The sequence shown here is derived from an EMBL/GenBank/DDBJ whole genome shotgun (WGS) entry which is preliminary data.</text>
</comment>
<dbReference type="PANTHER" id="PTHR43201">
    <property type="entry name" value="ACYL-COA SYNTHETASE"/>
    <property type="match status" value="1"/>
</dbReference>
<evidence type="ECO:0000313" key="7">
    <source>
        <dbReference type="Proteomes" id="UP001297370"/>
    </source>
</evidence>
<sequence length="485" mass="54380">MIESSINKNGENICKNFFSHNMEKIAIVDSNGEILTYFELLCSAIDVALELEKRKCAKRILLYGGNTIEFVIGLCAIWMSGRTAVLVDINRRKIDIENIYKDCESDTIIYSSLAKINCLIAKNNILPIKKSIRNQYEFCLNSEIAVLFPTSGTTDDAKYVMLEMEGIFEECEGINEAHGYNRETKEIIIVPVTSSCGCLGQLVPILYAGGTLILYKGEFNVFSLRSALREFRPNVVVCTSSILALLLKERQTTYEDFSSVNAVICAGEPTDINLFSTLKKKFGIQSVTQAYGLTETSSQVSGSALDFEAPFDSVGKITKNFEVRIKDGDIVKGKNELGEIQVKGKATMRGYFKNEELTQKSYEGEWLKTGDIGYLDEKGYLYIKGRTKNVIIVSGKNIYPEEIEKVLLKIPSINSVRVYSKKSNITGEKIVADVVINNGMQESRENIEEFCRNNLMQYMRPREIRIISEQGINTSGKMSRKPSGQ</sequence>
<organism evidence="6 7">
    <name type="scientific">Mediterraneibacter gnavus</name>
    <name type="common">Ruminococcus gnavus</name>
    <dbReference type="NCBI Taxonomy" id="33038"/>
    <lineage>
        <taxon>Bacteria</taxon>
        <taxon>Bacillati</taxon>
        <taxon>Bacillota</taxon>
        <taxon>Clostridia</taxon>
        <taxon>Lachnospirales</taxon>
        <taxon>Lachnospiraceae</taxon>
        <taxon>Mediterraneibacter</taxon>
    </lineage>
</organism>
<evidence type="ECO:0000256" key="1">
    <source>
        <dbReference type="ARBA" id="ARBA00006432"/>
    </source>
</evidence>
<dbReference type="InterPro" id="IPR045851">
    <property type="entry name" value="AMP-bd_C_sf"/>
</dbReference>
<dbReference type="SUPFAM" id="SSF56801">
    <property type="entry name" value="Acetyl-CoA synthetase-like"/>
    <property type="match status" value="1"/>
</dbReference>
<comment type="similarity">
    <text evidence="1">Belongs to the ATP-dependent AMP-binding enzyme family.</text>
</comment>
<dbReference type="EMBL" id="JAJBOM010000036">
    <property type="protein sequence ID" value="MCB5620821.1"/>
    <property type="molecule type" value="Genomic_DNA"/>
</dbReference>
<keyword evidence="3" id="KW-0812">Transmembrane</keyword>
<dbReference type="Proteomes" id="UP001297370">
    <property type="component" value="Unassembled WGS sequence"/>
</dbReference>
<keyword evidence="2 6" id="KW-0436">Ligase</keyword>
<proteinExistence type="inferred from homology"/>
<dbReference type="InterPro" id="IPR042099">
    <property type="entry name" value="ANL_N_sf"/>
</dbReference>
<dbReference type="InterPro" id="IPR000873">
    <property type="entry name" value="AMP-dep_synth/lig_dom"/>
</dbReference>
<dbReference type="PANTHER" id="PTHR43201:SF5">
    <property type="entry name" value="MEDIUM-CHAIN ACYL-COA LIGASE ACSF2, MITOCHONDRIAL"/>
    <property type="match status" value="1"/>
</dbReference>
<evidence type="ECO:0000256" key="2">
    <source>
        <dbReference type="ARBA" id="ARBA00022598"/>
    </source>
</evidence>
<name>A0AAJ1B961_MEDGN</name>
<gene>
    <name evidence="6" type="ORF">LIQ08_16960</name>
</gene>
<dbReference type="Pfam" id="PF13193">
    <property type="entry name" value="AMP-binding_C"/>
    <property type="match status" value="1"/>
</dbReference>
<evidence type="ECO:0000259" key="4">
    <source>
        <dbReference type="Pfam" id="PF00501"/>
    </source>
</evidence>
<protein>
    <submittedName>
        <fullName evidence="6">Acyl--CoA ligase</fullName>
    </submittedName>
</protein>
<evidence type="ECO:0000256" key="3">
    <source>
        <dbReference type="SAM" id="Phobius"/>
    </source>
</evidence>
<dbReference type="InterPro" id="IPR025110">
    <property type="entry name" value="AMP-bd_C"/>
</dbReference>
<feature type="transmembrane region" description="Helical" evidence="3">
    <location>
        <begin position="60"/>
        <end position="81"/>
    </location>
</feature>
<dbReference type="Gene3D" id="3.40.50.12780">
    <property type="entry name" value="N-terminal domain of ligase-like"/>
    <property type="match status" value="1"/>
</dbReference>
<dbReference type="Pfam" id="PF00501">
    <property type="entry name" value="AMP-binding"/>
    <property type="match status" value="1"/>
</dbReference>
<accession>A0AAJ1B961</accession>
<dbReference type="Gene3D" id="3.30.300.30">
    <property type="match status" value="1"/>
</dbReference>
<feature type="domain" description="AMP-dependent synthetase/ligase" evidence="4">
    <location>
        <begin position="20"/>
        <end position="352"/>
    </location>
</feature>
<keyword evidence="3" id="KW-0472">Membrane</keyword>